<organism evidence="3 4">
    <name type="scientific">Henriciella algicola</name>
    <dbReference type="NCBI Taxonomy" id="1608422"/>
    <lineage>
        <taxon>Bacteria</taxon>
        <taxon>Pseudomonadati</taxon>
        <taxon>Pseudomonadota</taxon>
        <taxon>Alphaproteobacteria</taxon>
        <taxon>Hyphomonadales</taxon>
        <taxon>Hyphomonadaceae</taxon>
        <taxon>Henriciella</taxon>
    </lineage>
</organism>
<dbReference type="Proteomes" id="UP000265845">
    <property type="component" value="Unassembled WGS sequence"/>
</dbReference>
<dbReference type="SUPFAM" id="SSF56322">
    <property type="entry name" value="ADC synthase"/>
    <property type="match status" value="1"/>
</dbReference>
<reference evidence="3 4" key="1">
    <citation type="submission" date="2018-08" db="EMBL/GenBank/DDBJ databases">
        <title>Henriciella mobilis sp. nov., isolated from seawater.</title>
        <authorList>
            <person name="Cheng H."/>
            <person name="Wu Y.-H."/>
            <person name="Xu X.-W."/>
            <person name="Guo L.-L."/>
        </authorList>
    </citation>
    <scope>NUCLEOTIDE SEQUENCE [LARGE SCALE GENOMIC DNA]</scope>
    <source>
        <strain evidence="3 4">CCUG67844</strain>
    </source>
</reference>
<dbReference type="OrthoDB" id="9803598at2"/>
<gene>
    <name evidence="3" type="ORF">D1222_06510</name>
</gene>
<dbReference type="EMBL" id="QWGA01000003">
    <property type="protein sequence ID" value="RIJ31889.1"/>
    <property type="molecule type" value="Genomic_DNA"/>
</dbReference>
<proteinExistence type="predicted"/>
<feature type="domain" description="Anthranilate synthase component I N-terminal" evidence="2">
    <location>
        <begin position="19"/>
        <end position="137"/>
    </location>
</feature>
<name>A0A399RPM7_9PROT</name>
<protein>
    <submittedName>
        <fullName evidence="3">Anthranilate synthase component I family protein</fullName>
    </submittedName>
</protein>
<dbReference type="InterPro" id="IPR006805">
    <property type="entry name" value="Anth_synth_I_N"/>
</dbReference>
<dbReference type="Gene3D" id="3.60.120.10">
    <property type="entry name" value="Anthranilate synthase"/>
    <property type="match status" value="1"/>
</dbReference>
<dbReference type="AlphaFoldDB" id="A0A399RPM7"/>
<dbReference type="GO" id="GO:0000162">
    <property type="term" value="P:L-tryptophan biosynthetic process"/>
    <property type="evidence" value="ECO:0007669"/>
    <property type="project" value="TreeGrafter"/>
</dbReference>
<dbReference type="GO" id="GO:0046820">
    <property type="term" value="F:4-amino-4-deoxychorismate synthase activity"/>
    <property type="evidence" value="ECO:0007669"/>
    <property type="project" value="TreeGrafter"/>
</dbReference>
<dbReference type="InterPro" id="IPR015890">
    <property type="entry name" value="Chorismate_C"/>
</dbReference>
<dbReference type="PANTHER" id="PTHR11236">
    <property type="entry name" value="AMINOBENZOATE/ANTHRANILATE SYNTHASE"/>
    <property type="match status" value="1"/>
</dbReference>
<evidence type="ECO:0000259" key="1">
    <source>
        <dbReference type="Pfam" id="PF00425"/>
    </source>
</evidence>
<keyword evidence="4" id="KW-1185">Reference proteome</keyword>
<evidence type="ECO:0000259" key="2">
    <source>
        <dbReference type="Pfam" id="PF04715"/>
    </source>
</evidence>
<dbReference type="PRINTS" id="PR00095">
    <property type="entry name" value="ANTSNTHASEI"/>
</dbReference>
<dbReference type="InterPro" id="IPR005801">
    <property type="entry name" value="ADC_synthase"/>
</dbReference>
<dbReference type="Pfam" id="PF00425">
    <property type="entry name" value="Chorismate_bind"/>
    <property type="match status" value="1"/>
</dbReference>
<evidence type="ECO:0000313" key="3">
    <source>
        <dbReference type="EMBL" id="RIJ31889.1"/>
    </source>
</evidence>
<comment type="caution">
    <text evidence="3">The sequence shown here is derived from an EMBL/GenBank/DDBJ whole genome shotgun (WGS) entry which is preliminary data.</text>
</comment>
<dbReference type="InterPro" id="IPR019999">
    <property type="entry name" value="Anth_synth_I-like"/>
</dbReference>
<evidence type="ECO:0000313" key="4">
    <source>
        <dbReference type="Proteomes" id="UP000265845"/>
    </source>
</evidence>
<accession>A0A399RPM7</accession>
<dbReference type="Pfam" id="PF04715">
    <property type="entry name" value="Anth_synt_I_N"/>
    <property type="match status" value="1"/>
</dbReference>
<sequence length="455" mass="49777">MTNSSQPERLLTRTQLGWRDPVDAFAPLKDTPFALLLNGGSGRWSYICANPMRTLHVAAADGPGDLDVARDAMASMPFKRPEDAPPFCGGWAGLFSYEYGRALLPKLGDGADRDAWPDIALGLYNELIAFDHDTQRVEHCYWRWDDNKDPKLLGLFGEPNSDAALNSPLATTVTARLPRAEYEARLARTVDYVHAGDCFQSNISQRFDFELNAGAHPFDLTRRLATSSRAPFSAYFRLPGLALASNSPERFLQIAVQQDGALRAITQPIKGTRPRGQTEAEDHALANELLSSEKDLAENLMIVDLMRNDLSRISTPGSVHVPKLQALETYANVHHLVSTIEATLAPGRDAFDVIKAAFPGGSVTGAPKIRAMQIIEELEDEARGPYCGSLAWISPDGAMDSSILIRTVAFEEAEDGGWRGHFRSGGGIVADSVPAEEYIETLDKARAIRAALEQE</sequence>
<feature type="domain" description="Chorismate-utilising enzyme C-terminal" evidence="1">
    <location>
        <begin position="179"/>
        <end position="444"/>
    </location>
</feature>
<dbReference type="PANTHER" id="PTHR11236:SF50">
    <property type="entry name" value="AMINODEOXYCHORISMATE SYNTHASE COMPONENT 1"/>
    <property type="match status" value="1"/>
</dbReference>
<dbReference type="RefSeq" id="WP_119453379.1">
    <property type="nucleotide sequence ID" value="NZ_QWGA01000003.1"/>
</dbReference>